<evidence type="ECO:0000313" key="2">
    <source>
        <dbReference type="Proteomes" id="UP000253961"/>
    </source>
</evidence>
<keyword evidence="2" id="KW-1185">Reference proteome</keyword>
<dbReference type="RefSeq" id="WP_115402609.1">
    <property type="nucleotide sequence ID" value="NZ_QPKV01000003.1"/>
</dbReference>
<reference evidence="1 2" key="1">
    <citation type="submission" date="2018-07" db="EMBL/GenBank/DDBJ databases">
        <title>Pedobacter sp. nov., isolated from soil.</title>
        <authorList>
            <person name="Zhou L.Y."/>
            <person name="Du Z.J."/>
        </authorList>
    </citation>
    <scope>NUCLEOTIDE SEQUENCE [LARGE SCALE GENOMIC DNA]</scope>
    <source>
        <strain evidence="1 2">JDX94</strain>
    </source>
</reference>
<evidence type="ECO:0000313" key="1">
    <source>
        <dbReference type="EMBL" id="RDC57440.1"/>
    </source>
</evidence>
<sequence length="217" mass="24652">MENQVTNNANALRLFFTEDVFLVEDENVKIPSVVDVKPISDPIIKSENLVQETVIQHEIDVTLAAKPVESVKNYIPEAEITHIVAEPKASKMFRFLGGNKKSVLILVNDQLNDVSTEQGRELLRKIVKAVDLSTPDFAVVNYAHYHGTDFIELHQFFKPAIMLSFGVEISDLKLNLTWQNEVIIHETTRIIFAPNLHHLDSDLTAKKLLWSNLQKIK</sequence>
<protein>
    <submittedName>
        <fullName evidence="1">Uncharacterized protein</fullName>
    </submittedName>
</protein>
<dbReference type="EMBL" id="QPKV01000003">
    <property type="protein sequence ID" value="RDC57440.1"/>
    <property type="molecule type" value="Genomic_DNA"/>
</dbReference>
<dbReference type="OrthoDB" id="797407at2"/>
<comment type="caution">
    <text evidence="1">The sequence shown here is derived from an EMBL/GenBank/DDBJ whole genome shotgun (WGS) entry which is preliminary data.</text>
</comment>
<organism evidence="1 2">
    <name type="scientific">Pedobacter chinensis</name>
    <dbReference type="NCBI Taxonomy" id="2282421"/>
    <lineage>
        <taxon>Bacteria</taxon>
        <taxon>Pseudomonadati</taxon>
        <taxon>Bacteroidota</taxon>
        <taxon>Sphingobacteriia</taxon>
        <taxon>Sphingobacteriales</taxon>
        <taxon>Sphingobacteriaceae</taxon>
        <taxon>Pedobacter</taxon>
    </lineage>
</organism>
<accession>A0A369PYX9</accession>
<dbReference type="AlphaFoldDB" id="A0A369PYX9"/>
<proteinExistence type="predicted"/>
<name>A0A369PYX9_9SPHI</name>
<gene>
    <name evidence="1" type="ORF">DU508_09815</name>
</gene>
<dbReference type="Proteomes" id="UP000253961">
    <property type="component" value="Unassembled WGS sequence"/>
</dbReference>